<feature type="binding site" evidence="2">
    <location>
        <position position="251"/>
    </location>
    <ligand>
        <name>substrate</name>
    </ligand>
</feature>
<feature type="binding site" evidence="2">
    <location>
        <position position="306"/>
    </location>
    <ligand>
        <name>substrate</name>
    </ligand>
</feature>
<dbReference type="GO" id="GO:0006282">
    <property type="term" value="P:regulation of DNA repair"/>
    <property type="evidence" value="ECO:0007669"/>
    <property type="project" value="InterPro"/>
</dbReference>
<dbReference type="GO" id="GO:0005737">
    <property type="term" value="C:cytoplasm"/>
    <property type="evidence" value="ECO:0007669"/>
    <property type="project" value="TreeGrafter"/>
</dbReference>
<evidence type="ECO:0000313" key="4">
    <source>
        <dbReference type="EMBL" id="CEM46086.1"/>
    </source>
</evidence>
<name>A0A0G4HPC5_9ALVE</name>
<dbReference type="GO" id="GO:0009225">
    <property type="term" value="P:nucleotide-sugar metabolic process"/>
    <property type="evidence" value="ECO:0007669"/>
    <property type="project" value="TreeGrafter"/>
</dbReference>
<evidence type="ECO:0000259" key="3">
    <source>
        <dbReference type="Pfam" id="PF05028"/>
    </source>
</evidence>
<accession>A0A0G4HPC5</accession>
<dbReference type="GO" id="GO:1990966">
    <property type="term" value="P:ATP generation from poly-ADP-D-ribose"/>
    <property type="evidence" value="ECO:0007669"/>
    <property type="project" value="TreeGrafter"/>
</dbReference>
<sequence>MGASASVEFDPLPMSPSQVKETIPATVKDFEEFKKVIDTFGTLRRLEGYETAIQMYETLKKDADPSWSFYEKVYPSIVRFATAEGDSRFTLLRACKASSSPSVETGNVSRQKCLTVIANAVLGNIQNFTEGTRERKFGGLSLEAISGRRHTKVAPQRLLCFWDLFDQAAGWSDETLKEEIEVTRGWSRLADSSLKLPSAVQLPHGSSEIQWTSLDIPLVPVEAKRGGEEAVVVHEGAMEDAPPGAFVDFANMQLHIGCVIPSATQEEVLFSACPELFCSLINVERLEDNEVVVFRNVKRVCAYKGYAESFQYDGKYEGPRMIEEVLAIDACECDHFTQYNVLRDLGKAALGFGLCEEKDISSGAWGCGIFGGDRHFKFIQQLCAARATGKRVHFSSFRNAEMKTDLQDILARLGRLGVTVGCACEWLLECEAASVGQEGGPSFREFLLQKIVAMESN</sequence>
<dbReference type="PANTHER" id="PTHR12837">
    <property type="entry name" value="POLY ADP-RIBOSE GLYCOHYDROLASE"/>
    <property type="match status" value="1"/>
</dbReference>
<dbReference type="Pfam" id="PF05028">
    <property type="entry name" value="PARG_cat_C"/>
    <property type="match status" value="1"/>
</dbReference>
<gene>
    <name evidence="4" type="ORF">Cvel_7757</name>
</gene>
<reference evidence="4" key="1">
    <citation type="submission" date="2014-11" db="EMBL/GenBank/DDBJ databases">
        <authorList>
            <person name="Otto D Thomas"/>
            <person name="Naeem Raeece"/>
        </authorList>
    </citation>
    <scope>NUCLEOTIDE SEQUENCE</scope>
</reference>
<feature type="domain" description="PARG catalytic Macro" evidence="3">
    <location>
        <begin position="231"/>
        <end position="403"/>
    </location>
</feature>
<feature type="active site" evidence="1">
    <location>
        <position position="267"/>
    </location>
</feature>
<evidence type="ECO:0000256" key="2">
    <source>
        <dbReference type="PIRSR" id="PIRSR607724-2"/>
    </source>
</evidence>
<dbReference type="PANTHER" id="PTHR12837:SF0">
    <property type="entry name" value="POLY(ADP-RIBOSE) GLYCOHYDROLASE"/>
    <property type="match status" value="1"/>
</dbReference>
<dbReference type="VEuPathDB" id="CryptoDB:Cvel_7757"/>
<protein>
    <recommendedName>
        <fullName evidence="3">PARG catalytic Macro domain-containing protein</fullName>
    </recommendedName>
</protein>
<evidence type="ECO:0000256" key="1">
    <source>
        <dbReference type="PIRSR" id="PIRSR607724-1"/>
    </source>
</evidence>
<dbReference type="GO" id="GO:0005975">
    <property type="term" value="P:carbohydrate metabolic process"/>
    <property type="evidence" value="ECO:0007669"/>
    <property type="project" value="InterPro"/>
</dbReference>
<feature type="binding site" evidence="2">
    <location>
        <position position="265"/>
    </location>
    <ligand>
        <name>substrate</name>
    </ligand>
</feature>
<dbReference type="InterPro" id="IPR007724">
    <property type="entry name" value="Poly_GlycHdrlase"/>
</dbReference>
<dbReference type="GO" id="GO:0005634">
    <property type="term" value="C:nucleus"/>
    <property type="evidence" value="ECO:0007669"/>
    <property type="project" value="TreeGrafter"/>
</dbReference>
<dbReference type="EMBL" id="CDMZ01003364">
    <property type="protein sequence ID" value="CEM46086.1"/>
    <property type="molecule type" value="Genomic_DNA"/>
</dbReference>
<organism evidence="4">
    <name type="scientific">Chromera velia CCMP2878</name>
    <dbReference type="NCBI Taxonomy" id="1169474"/>
    <lineage>
        <taxon>Eukaryota</taxon>
        <taxon>Sar</taxon>
        <taxon>Alveolata</taxon>
        <taxon>Colpodellida</taxon>
        <taxon>Chromeraceae</taxon>
        <taxon>Chromera</taxon>
    </lineage>
</organism>
<dbReference type="AlphaFoldDB" id="A0A0G4HPC5"/>
<dbReference type="PhylomeDB" id="A0A0G4HPC5"/>
<proteinExistence type="predicted"/>
<feature type="active site" evidence="1">
    <location>
        <position position="248"/>
    </location>
</feature>
<dbReference type="InterPro" id="IPR046372">
    <property type="entry name" value="PARG_cat_C"/>
</dbReference>
<dbReference type="GO" id="GO:0004649">
    <property type="term" value="F:poly(ADP-ribose) glycohydrolase activity"/>
    <property type="evidence" value="ECO:0007669"/>
    <property type="project" value="InterPro"/>
</dbReference>
<feature type="active site" evidence="1">
    <location>
        <position position="266"/>
    </location>
</feature>